<dbReference type="EMBL" id="KF623294">
    <property type="protein sequence ID" value="AGX01806.1"/>
    <property type="molecule type" value="Genomic_DNA"/>
</dbReference>
<dbReference type="KEGG" id="vg:18500983"/>
<dbReference type="GeneID" id="18500983"/>
<dbReference type="Proteomes" id="UP000204235">
    <property type="component" value="Segment"/>
</dbReference>
<organism evidence="1 2">
    <name type="scientific">Erwinia phage PhiEaH1</name>
    <dbReference type="NCBI Taxonomy" id="1401669"/>
    <lineage>
        <taxon>Viruses</taxon>
        <taxon>Duplodnaviria</taxon>
        <taxon>Heunggongvirae</taxon>
        <taxon>Uroviricota</taxon>
        <taxon>Caudoviricetes</taxon>
        <taxon>Chimalliviridae</taxon>
        <taxon>Iapetusvirus</taxon>
        <taxon>Iapetusvirus EaH1</taxon>
    </lineage>
</organism>
<reference evidence="1 2" key="1">
    <citation type="journal article" date="2014" name="FEMS Microbiol. Lett.">
        <title>The genome of the Erwinia amylovora phage PhiEaH1 reveals greater diversity and broadens the applicability of phages for the treatment of fire blight.</title>
        <authorList>
            <person name="Meczker K."/>
            <person name="Domotor D."/>
            <person name="Vass J."/>
            <person name="Rakhely G."/>
            <person name="Schneider G."/>
            <person name="Kovacs T."/>
        </authorList>
    </citation>
    <scope>NUCLEOTIDE SEQUENCE [LARGE SCALE GENOMIC DNA]</scope>
</reference>
<keyword evidence="2" id="KW-1185">Reference proteome</keyword>
<name>W8CZL9_9CAUD</name>
<dbReference type="InterPro" id="IPR013783">
    <property type="entry name" value="Ig-like_fold"/>
</dbReference>
<accession>W8CZL9</accession>
<dbReference type="RefSeq" id="YP_009010137.1">
    <property type="nucleotide sequence ID" value="NC_023610.1"/>
</dbReference>
<protein>
    <submittedName>
        <fullName evidence="1">Putative virion structural protein</fullName>
    </submittedName>
</protein>
<dbReference type="Gene3D" id="2.60.40.10">
    <property type="entry name" value="Immunoglobulins"/>
    <property type="match status" value="1"/>
</dbReference>
<sequence length="292" mass="31474">MAIKLDWKDLSLKGYTGVNIYRNAGKFDMSQALPAPLVANLAANTVTYTDTTAAKNTSYSYLIAGVKDGKVTGGVPFTAGNYNDTGPGPTTLARGDWFCGYFGEVTSADLFTTGDIKTQITATAGMTLNTIRTWYKFIYNGKIIFTPGISIGTVSWFAVYAAGLIYGTDDNGNVPPAANPNPTPKNQMARMTKGGWSFIFRAPKGVAAAINSQVALWANTEVMEIFDRMYLNNPGTYGKGRFLDLPVVAGIYTNNWFANNVVAIMAPPSGLTSNVPTTAFNNWVPVLELEFL</sequence>
<evidence type="ECO:0000313" key="1">
    <source>
        <dbReference type="EMBL" id="AGX01806.1"/>
    </source>
</evidence>
<evidence type="ECO:0000313" key="2">
    <source>
        <dbReference type="Proteomes" id="UP000204235"/>
    </source>
</evidence>
<proteinExistence type="predicted"/>
<dbReference type="OrthoDB" id="10980at10239"/>